<keyword evidence="8 9" id="KW-0408">Iron</keyword>
<evidence type="ECO:0000256" key="4">
    <source>
        <dbReference type="ARBA" id="ARBA00022723"/>
    </source>
</evidence>
<evidence type="ECO:0000256" key="5">
    <source>
        <dbReference type="ARBA" id="ARBA00022784"/>
    </source>
</evidence>
<comment type="similarity">
    <text evidence="2 9">Belongs to the cysteine dioxygenase family.</text>
</comment>
<evidence type="ECO:0000256" key="7">
    <source>
        <dbReference type="ARBA" id="ARBA00023002"/>
    </source>
</evidence>
<feature type="compositionally biased region" description="Basic and acidic residues" evidence="10">
    <location>
        <begin position="204"/>
        <end position="217"/>
    </location>
</feature>
<keyword evidence="6 9" id="KW-0223">Dioxygenase</keyword>
<dbReference type="PANTHER" id="PTHR12918">
    <property type="entry name" value="CYSTEINE DIOXYGENASE"/>
    <property type="match status" value="1"/>
</dbReference>
<accession>A0ABY6K1F8</accession>
<protein>
    <recommendedName>
        <fullName evidence="3 9">Cysteine dioxygenase</fullName>
        <ecNumber evidence="3 9">1.13.11.20</ecNumber>
    </recommendedName>
</protein>
<name>A0ABY6K1F8_9ARAC</name>
<proteinExistence type="inferred from homology"/>
<evidence type="ECO:0000256" key="9">
    <source>
        <dbReference type="RuleBase" id="RU366010"/>
    </source>
</evidence>
<keyword evidence="5" id="KW-0883">Thioether bond</keyword>
<dbReference type="PANTHER" id="PTHR12918:SF1">
    <property type="entry name" value="CYSTEINE DIOXYGENASE TYPE 1"/>
    <property type="match status" value="1"/>
</dbReference>
<evidence type="ECO:0000256" key="3">
    <source>
        <dbReference type="ARBA" id="ARBA00013133"/>
    </source>
</evidence>
<evidence type="ECO:0000256" key="6">
    <source>
        <dbReference type="ARBA" id="ARBA00022964"/>
    </source>
</evidence>
<dbReference type="Pfam" id="PF05995">
    <property type="entry name" value="CDO_I"/>
    <property type="match status" value="1"/>
</dbReference>
<comment type="catalytic activity">
    <reaction evidence="9">
        <text>L-cysteine + O2 = 3-sulfino-L-alanine + H(+)</text>
        <dbReference type="Rhea" id="RHEA:20441"/>
        <dbReference type="ChEBI" id="CHEBI:15378"/>
        <dbReference type="ChEBI" id="CHEBI:15379"/>
        <dbReference type="ChEBI" id="CHEBI:35235"/>
        <dbReference type="ChEBI" id="CHEBI:61085"/>
        <dbReference type="EC" id="1.13.11.20"/>
    </reaction>
</comment>
<dbReference type="InterPro" id="IPR010300">
    <property type="entry name" value="CDO_1"/>
</dbReference>
<dbReference type="CDD" id="cd10548">
    <property type="entry name" value="cupin_CDO"/>
    <property type="match status" value="1"/>
</dbReference>
<gene>
    <name evidence="11" type="ORF">LAZ67_1008419</name>
</gene>
<evidence type="ECO:0000313" key="12">
    <source>
        <dbReference type="Proteomes" id="UP001235939"/>
    </source>
</evidence>
<keyword evidence="7 9" id="KW-0560">Oxidoreductase</keyword>
<comment type="cofactor">
    <cofactor evidence="9">
        <name>Fe cation</name>
        <dbReference type="ChEBI" id="CHEBI:24875"/>
    </cofactor>
    <text evidence="9">Binds 1 Fe cation per subunit.</text>
</comment>
<evidence type="ECO:0000313" key="11">
    <source>
        <dbReference type="EMBL" id="UYV62273.1"/>
    </source>
</evidence>
<evidence type="ECO:0000256" key="2">
    <source>
        <dbReference type="ARBA" id="ARBA00006622"/>
    </source>
</evidence>
<sequence>MLSGSKVPPVSDLRQLQAAIDEVFQEDHVNIEYVSALLSAYKSNSRDWACYAKFDPHKYTRNLVSRGNGKYNLMVLCWSEGQASSIHSHAGSHCFMKVLSGSLKELKYDWPDSSRQSEMTVREENLLQINDVAYINDSLGLHRMENPNHTECAVSLHLYSPSFSECTVFDQRTSRQTCSRVTFWSIYGRRASPDSLLAPDPTDSPEHKERGEELAEK</sequence>
<keyword evidence="12" id="KW-1185">Reference proteome</keyword>
<dbReference type="EC" id="1.13.11.20" evidence="3 9"/>
<dbReference type="SUPFAM" id="SSF51182">
    <property type="entry name" value="RmlC-like cupins"/>
    <property type="match status" value="1"/>
</dbReference>
<evidence type="ECO:0000256" key="10">
    <source>
        <dbReference type="SAM" id="MobiDB-lite"/>
    </source>
</evidence>
<organism evidence="11 12">
    <name type="scientific">Cordylochernes scorpioides</name>
    <dbReference type="NCBI Taxonomy" id="51811"/>
    <lineage>
        <taxon>Eukaryota</taxon>
        <taxon>Metazoa</taxon>
        <taxon>Ecdysozoa</taxon>
        <taxon>Arthropoda</taxon>
        <taxon>Chelicerata</taxon>
        <taxon>Arachnida</taxon>
        <taxon>Pseudoscorpiones</taxon>
        <taxon>Cheliferoidea</taxon>
        <taxon>Chernetidae</taxon>
        <taxon>Cordylochernes</taxon>
    </lineage>
</organism>
<evidence type="ECO:0000256" key="8">
    <source>
        <dbReference type="ARBA" id="ARBA00023004"/>
    </source>
</evidence>
<dbReference type="Proteomes" id="UP001235939">
    <property type="component" value="Chromosome 01"/>
</dbReference>
<feature type="region of interest" description="Disordered" evidence="10">
    <location>
        <begin position="192"/>
        <end position="217"/>
    </location>
</feature>
<dbReference type="EMBL" id="CP092863">
    <property type="protein sequence ID" value="UYV62273.1"/>
    <property type="molecule type" value="Genomic_DNA"/>
</dbReference>
<dbReference type="InterPro" id="IPR014710">
    <property type="entry name" value="RmlC-like_jellyroll"/>
</dbReference>
<keyword evidence="4 9" id="KW-0479">Metal-binding</keyword>
<dbReference type="InterPro" id="IPR011051">
    <property type="entry name" value="RmlC_Cupin_sf"/>
</dbReference>
<comment type="pathway">
    <text evidence="1 9">Organosulfur biosynthesis; taurine biosynthesis; hypotaurine from L-cysteine: step 1/2.</text>
</comment>
<evidence type="ECO:0000256" key="1">
    <source>
        <dbReference type="ARBA" id="ARBA00004759"/>
    </source>
</evidence>
<dbReference type="Gene3D" id="2.60.120.10">
    <property type="entry name" value="Jelly Rolls"/>
    <property type="match status" value="1"/>
</dbReference>
<reference evidence="11 12" key="1">
    <citation type="submission" date="2022-01" db="EMBL/GenBank/DDBJ databases">
        <title>A chromosomal length assembly of Cordylochernes scorpioides.</title>
        <authorList>
            <person name="Zeh D."/>
            <person name="Zeh J."/>
        </authorList>
    </citation>
    <scope>NUCLEOTIDE SEQUENCE [LARGE SCALE GENOMIC DNA]</scope>
    <source>
        <strain evidence="11">IN4F17</strain>
        <tissue evidence="11">Whole Body</tissue>
    </source>
</reference>